<dbReference type="PANTHER" id="PTHR31751">
    <property type="entry name" value="SI:CH211-108C17.2-RELATED-RELATED"/>
    <property type="match status" value="1"/>
</dbReference>
<name>B1H2S1_XENTR</name>
<reference evidence="2" key="2">
    <citation type="submission" date="2008-03" db="EMBL/GenBank/DDBJ databases">
        <authorList>
            <consortium name="NIH - Xenopus Gene Collection (XGC) project"/>
        </authorList>
    </citation>
    <scope>NUCLEOTIDE SEQUENCE [LARGE SCALE MRNA]</scope>
    <source>
        <tissue evidence="2">Testes</tissue>
    </source>
</reference>
<dbReference type="GeneID" id="100145473"/>
<evidence type="ECO:0000313" key="5">
    <source>
        <dbReference type="Xenbase" id="XB-GENE-29077499"/>
    </source>
</evidence>
<reference evidence="4" key="3">
    <citation type="submission" date="2025-04" db="UniProtKB">
        <authorList>
            <consortium name="RefSeq"/>
        </authorList>
    </citation>
    <scope>IDENTIFICATION</scope>
</reference>
<dbReference type="AlphaFoldDB" id="B1H2S1"/>
<dbReference type="Proteomes" id="UP000008143">
    <property type="component" value="Chromosome 1"/>
</dbReference>
<dbReference type="Xenbase" id="XB-GENE-29077499">
    <property type="gene designation" value="LOC100145473"/>
</dbReference>
<dbReference type="OMA" id="FCHISEI"/>
<accession>B1H2S1</accession>
<proteinExistence type="evidence at transcript level"/>
<feature type="region of interest" description="Disordered" evidence="1">
    <location>
        <begin position="1"/>
        <end position="50"/>
    </location>
</feature>
<gene>
    <name evidence="2 4 5" type="primary">LOC100145473</name>
</gene>
<evidence type="ECO:0000313" key="4">
    <source>
        <dbReference type="RefSeq" id="NP_001120397.1"/>
    </source>
</evidence>
<evidence type="ECO:0000256" key="1">
    <source>
        <dbReference type="SAM" id="MobiDB-lite"/>
    </source>
</evidence>
<protein>
    <submittedName>
        <fullName evidence="2">LOC100145473 protein</fullName>
    </submittedName>
    <submittedName>
        <fullName evidence="4">Uncharacterized protein LOC100145473</fullName>
    </submittedName>
</protein>
<dbReference type="OrthoDB" id="9934617at2759"/>
<evidence type="ECO:0000313" key="3">
    <source>
        <dbReference type="Proteomes" id="UP000008143"/>
    </source>
</evidence>
<dbReference type="AGR" id="Xenbase:XB-GENE-29077499"/>
<organism evidence="2">
    <name type="scientific">Xenopus tropicalis</name>
    <name type="common">Western clawed frog</name>
    <name type="synonym">Silurana tropicalis</name>
    <dbReference type="NCBI Taxonomy" id="8364"/>
    <lineage>
        <taxon>Eukaryota</taxon>
        <taxon>Metazoa</taxon>
        <taxon>Chordata</taxon>
        <taxon>Craniata</taxon>
        <taxon>Vertebrata</taxon>
        <taxon>Euteleostomi</taxon>
        <taxon>Amphibia</taxon>
        <taxon>Batrachia</taxon>
        <taxon>Anura</taxon>
        <taxon>Pipoidea</taxon>
        <taxon>Pipidae</taxon>
        <taxon>Xenopodinae</taxon>
        <taxon>Xenopus</taxon>
        <taxon>Silurana</taxon>
    </lineage>
</organism>
<keyword evidence="3" id="KW-1185">Reference proteome</keyword>
<evidence type="ECO:0000313" key="2">
    <source>
        <dbReference type="EMBL" id="AAI61107.1"/>
    </source>
</evidence>
<dbReference type="EMBL" id="BC161107">
    <property type="protein sequence ID" value="AAI61107.1"/>
    <property type="molecule type" value="mRNA"/>
</dbReference>
<feature type="compositionally biased region" description="Low complexity" evidence="1">
    <location>
        <begin position="25"/>
        <end position="39"/>
    </location>
</feature>
<reference evidence="4" key="1">
    <citation type="journal article" date="2002" name="Dev. Dyn.">
        <title>Genetic and genomic tools for Xenopus research: The NIH Xenopus initiative.</title>
        <authorList>
            <person name="Klein S.L."/>
            <person name="Strausberg R.L."/>
            <person name="Wagner L."/>
            <person name="Pontius J."/>
            <person name="Clifton S.W."/>
            <person name="Richardson P."/>
        </authorList>
    </citation>
    <scope>NUCLEOTIDE SEQUENCE</scope>
</reference>
<dbReference type="RefSeq" id="NP_001120397.1">
    <property type="nucleotide sequence ID" value="NM_001126925.1"/>
</dbReference>
<dbReference type="PANTHER" id="PTHR31751:SF45">
    <property type="entry name" value="LOC100145473 PROTEIN"/>
    <property type="match status" value="1"/>
</dbReference>
<sequence length="686" mass="78168">MTSFARVSELQETETSSQRTSFSIQVSNSGLQTSSSSQSRPTDITRNPLHVDTGMNTDCWVNCHNQGTMTNPKFGTRSIKIQSNVITSNKFIQCERITTSKQSSVLPSSSHDFVMHLTPITILPPEQSIALLFPTTISEKPGHSLQLYERQSLDFATNSIASSQETGVDPVQEDLDGSYNPSNQNLVELKMEAEVDDSSVDSKCNISSHTQDAISENKYLVFESCLDTLLMGSRCLGAKTCPAAIRKLKKRTIGSFLSVDAECLNGHRFHLWDSQPKKGGMPLGNILTSAAILLSGSNYHKVSYMNKILGLKQVSKTTHYRNERTYLFPTIDYHWHQEQEKTIQELGNKPVCLSSVRQNDSLGFNTTYCIYSFIESSTKKIVSFSIDQVSKKCNSVFPEKETFKKALNVIKDKGVNVQLICTERHPGIRNVMKTNYNQIMHQFDVWHFAKFVGNKVVNASKKKACEDLAQWVSPIKNHVCWAARTCEGNKDLLMEKWLSLLYHVIGVHEWETGKLYHKCEHEDLTDVVEKRHLWIKKDSFAHRKLAQIMHSRSVTKDIPHLSQYCQNGEINFYHSNTLKYRPKQNRFFMGGMTARTQLAAIDHNQNIQRQRIHMVKDKSQAEGNQHPHLGYSKIKKNWVIKPVYDIKQCDFAFDILRDILSYVSGEKVFQWESKLDKIPPKHCQAT</sequence>
<feature type="compositionally biased region" description="Polar residues" evidence="1">
    <location>
        <begin position="13"/>
        <end position="24"/>
    </location>
</feature>
<dbReference type="KEGG" id="xtr:100145473"/>